<protein>
    <submittedName>
        <fullName evidence="2">Uncharacterized protein</fullName>
    </submittedName>
</protein>
<organism evidence="2 3">
    <name type="scientific">Parasponia andersonii</name>
    <name type="common">Sponia andersonii</name>
    <dbReference type="NCBI Taxonomy" id="3476"/>
    <lineage>
        <taxon>Eukaryota</taxon>
        <taxon>Viridiplantae</taxon>
        <taxon>Streptophyta</taxon>
        <taxon>Embryophyta</taxon>
        <taxon>Tracheophyta</taxon>
        <taxon>Spermatophyta</taxon>
        <taxon>Magnoliopsida</taxon>
        <taxon>eudicotyledons</taxon>
        <taxon>Gunneridae</taxon>
        <taxon>Pentapetalae</taxon>
        <taxon>rosids</taxon>
        <taxon>fabids</taxon>
        <taxon>Rosales</taxon>
        <taxon>Cannabaceae</taxon>
        <taxon>Parasponia</taxon>
    </lineage>
</organism>
<comment type="caution">
    <text evidence="2">The sequence shown here is derived from an EMBL/GenBank/DDBJ whole genome shotgun (WGS) entry which is preliminary data.</text>
</comment>
<reference evidence="3" key="1">
    <citation type="submission" date="2016-06" db="EMBL/GenBank/DDBJ databases">
        <title>Parallel loss of symbiosis genes in relatives of nitrogen-fixing non-legume Parasponia.</title>
        <authorList>
            <person name="Van Velzen R."/>
            <person name="Holmer R."/>
            <person name="Bu F."/>
            <person name="Rutten L."/>
            <person name="Van Zeijl A."/>
            <person name="Liu W."/>
            <person name="Santuari L."/>
            <person name="Cao Q."/>
            <person name="Sharma T."/>
            <person name="Shen D."/>
            <person name="Roswanjaya Y."/>
            <person name="Wardhani T."/>
            <person name="Kalhor M.S."/>
            <person name="Jansen J."/>
            <person name="Van den Hoogen J."/>
            <person name="Gungor B."/>
            <person name="Hartog M."/>
            <person name="Hontelez J."/>
            <person name="Verver J."/>
            <person name="Yang W.-C."/>
            <person name="Schijlen E."/>
            <person name="Repin R."/>
            <person name="Schilthuizen M."/>
            <person name="Schranz E."/>
            <person name="Heidstra R."/>
            <person name="Miyata K."/>
            <person name="Fedorova E."/>
            <person name="Kohlen W."/>
            <person name="Bisseling T."/>
            <person name="Smit S."/>
            <person name="Geurts R."/>
        </authorList>
    </citation>
    <scope>NUCLEOTIDE SEQUENCE [LARGE SCALE GENOMIC DNA]</scope>
    <source>
        <strain evidence="3">cv. WU1-14</strain>
    </source>
</reference>
<evidence type="ECO:0000256" key="1">
    <source>
        <dbReference type="SAM" id="MobiDB-lite"/>
    </source>
</evidence>
<keyword evidence="3" id="KW-1185">Reference proteome</keyword>
<dbReference type="Proteomes" id="UP000237105">
    <property type="component" value="Unassembled WGS sequence"/>
</dbReference>
<sequence>MKQQERIRAYLIESHSVGLQDAVVTKEIALCHWWWQWQGLEYHCSAKSGTTVPPLACLARVSNETYQAHLLVRAQNDDHHASSSSFHFLKFFLYGLWWVEEETEGFMTSIGGLELEEGCGPSTTLVSSRPSLPLHQEDER</sequence>
<feature type="region of interest" description="Disordered" evidence="1">
    <location>
        <begin position="121"/>
        <end position="140"/>
    </location>
</feature>
<evidence type="ECO:0000313" key="3">
    <source>
        <dbReference type="Proteomes" id="UP000237105"/>
    </source>
</evidence>
<dbReference type="AlphaFoldDB" id="A0A2P5AN36"/>
<feature type="compositionally biased region" description="Polar residues" evidence="1">
    <location>
        <begin position="121"/>
        <end position="130"/>
    </location>
</feature>
<dbReference type="EMBL" id="JXTB01000512">
    <property type="protein sequence ID" value="PON37930.1"/>
    <property type="molecule type" value="Genomic_DNA"/>
</dbReference>
<proteinExistence type="predicted"/>
<evidence type="ECO:0000313" key="2">
    <source>
        <dbReference type="EMBL" id="PON37930.1"/>
    </source>
</evidence>
<gene>
    <name evidence="2" type="ORF">PanWU01x14_316470</name>
</gene>
<accession>A0A2P5AN36</accession>
<name>A0A2P5AN36_PARAD</name>